<evidence type="ECO:0000256" key="3">
    <source>
        <dbReference type="ARBA" id="ARBA00012754"/>
    </source>
</evidence>
<dbReference type="SUPFAM" id="SSF49785">
    <property type="entry name" value="Galactose-binding domain-like"/>
    <property type="match status" value="1"/>
</dbReference>
<evidence type="ECO:0000256" key="4">
    <source>
        <dbReference type="ARBA" id="ARBA00022801"/>
    </source>
</evidence>
<keyword evidence="5" id="KW-0325">Glycoprotein</keyword>
<comment type="similarity">
    <text evidence="2">Belongs to the glycosyl hydrolase 2 family.</text>
</comment>
<keyword evidence="4 10" id="KW-0378">Hydrolase</keyword>
<dbReference type="Gene3D" id="2.60.40.10">
    <property type="entry name" value="Immunoglobulins"/>
    <property type="match status" value="2"/>
</dbReference>
<dbReference type="InterPro" id="IPR050887">
    <property type="entry name" value="Beta-mannosidase_GH2"/>
</dbReference>
<dbReference type="PANTHER" id="PTHR43730:SF1">
    <property type="entry name" value="BETA-MANNOSIDASE"/>
    <property type="match status" value="1"/>
</dbReference>
<dbReference type="Pfam" id="PF00703">
    <property type="entry name" value="Glyco_hydro_2"/>
    <property type="match status" value="1"/>
</dbReference>
<name>E1R2P3_SEDSS</name>
<dbReference type="CAZy" id="GH2">
    <property type="family name" value="Glycoside Hydrolase Family 2"/>
</dbReference>
<evidence type="ECO:0000259" key="9">
    <source>
        <dbReference type="Pfam" id="PF22666"/>
    </source>
</evidence>
<dbReference type="InterPro" id="IPR054593">
    <property type="entry name" value="Beta-mannosidase-like_N2"/>
</dbReference>
<keyword evidence="6 10" id="KW-0326">Glycosidase</keyword>
<dbReference type="Gene3D" id="3.20.20.80">
    <property type="entry name" value="Glycosidases"/>
    <property type="match status" value="1"/>
</dbReference>
<dbReference type="EMBL" id="CP002116">
    <property type="protein sequence ID" value="ADK80325.1"/>
    <property type="molecule type" value="Genomic_DNA"/>
</dbReference>
<evidence type="ECO:0000256" key="6">
    <source>
        <dbReference type="ARBA" id="ARBA00023295"/>
    </source>
</evidence>
<dbReference type="PANTHER" id="PTHR43730">
    <property type="entry name" value="BETA-MANNOSIDASE"/>
    <property type="match status" value="1"/>
</dbReference>
<feature type="domain" description="Beta-mannosidase-like galactose-binding" evidence="9">
    <location>
        <begin position="10"/>
        <end position="180"/>
    </location>
</feature>
<organism evidence="10 11">
    <name type="scientific">Sediminispirochaeta smaragdinae (strain DSM 11293 / JCM 15392 / SEBR 4228)</name>
    <name type="common">Spirochaeta smaragdinae</name>
    <dbReference type="NCBI Taxonomy" id="573413"/>
    <lineage>
        <taxon>Bacteria</taxon>
        <taxon>Pseudomonadati</taxon>
        <taxon>Spirochaetota</taxon>
        <taxon>Spirochaetia</taxon>
        <taxon>Spirochaetales</taxon>
        <taxon>Spirochaetaceae</taxon>
        <taxon>Sediminispirochaeta</taxon>
    </lineage>
</organism>
<dbReference type="SUPFAM" id="SSF49303">
    <property type="entry name" value="beta-Galactosidase/glucuronidase domain"/>
    <property type="match status" value="2"/>
</dbReference>
<dbReference type="KEGG" id="ssm:Spirs_1196"/>
<dbReference type="eggNOG" id="COG3250">
    <property type="taxonomic scope" value="Bacteria"/>
</dbReference>
<evidence type="ECO:0000256" key="2">
    <source>
        <dbReference type="ARBA" id="ARBA00007401"/>
    </source>
</evidence>
<dbReference type="EC" id="3.2.1.25" evidence="3"/>
<dbReference type="Pfam" id="PF22666">
    <property type="entry name" value="Glyco_hydro_2_N2"/>
    <property type="match status" value="1"/>
</dbReference>
<dbReference type="InterPro" id="IPR036156">
    <property type="entry name" value="Beta-gal/glucu_dom_sf"/>
</dbReference>
<evidence type="ECO:0000259" key="8">
    <source>
        <dbReference type="Pfam" id="PF17753"/>
    </source>
</evidence>
<dbReference type="GO" id="GO:0006516">
    <property type="term" value="P:glycoprotein catabolic process"/>
    <property type="evidence" value="ECO:0007669"/>
    <property type="project" value="TreeGrafter"/>
</dbReference>
<proteinExistence type="inferred from homology"/>
<dbReference type="GO" id="GO:0005975">
    <property type="term" value="P:carbohydrate metabolic process"/>
    <property type="evidence" value="ECO:0007669"/>
    <property type="project" value="InterPro"/>
</dbReference>
<dbReference type="STRING" id="573413.Spirs_1196"/>
<sequence>MKQRIIVEHWTWRSDTDDTLVDATVPGDNITALFEAGRIPDPFYGQNETQLQWIGEKPWRLEGAFQLEQALLDASQLFLDIERIDTFARVLVNEVEVGCCDNMFKRYRFDLSAAACEGNNRITFLFDAPIKRAAELTEKLPYPVPHMIYPVQAMGRNLIRKAQCHAGWDWGPCLMVSGIYAPVTVNVSTFERIETVHTNMLRKKGAWELEVVTELYAPSEGTVTLDISCAGASLREKLLLQGGSSTVRRTISVKNPELWWPAGYGKQARYSLKVTTDNDEVEKLIGFRSVEVITDPDERGIPMRFRVNGVDIFCKGASWIPVDSLPGRYDDERTAELLDSAAAANMNMIRVWGGGEYESDYFYQLCDQKGIMVWQDFMFACALYPSQPEFLENVRSEVEYQIKRLKDHPSLVLWCGNNEDVGALAWFDVSKANRDRYIIDYDRLNEGVIGDAVKRIDPQRTWWPSSPSAGEGDYSDCWHDDSKGDMHYWSVWHEGKPFEAYREVIPRFCSEFGFQSFPSLSLIESFCDGDQLNLTSPVLEHRQRNDRGNSIIISTIARYFRFPEGFERIVYLSQVQQVMAISSAVEYWRGMRPICMGALYWQLNDTWPAISWSSIEYGGRWKPLHYAAKRFFAPTALISYREEDGKITIKGINDTEQALSGSLEISFVDFAGNLIETIRVESCIEAQSATTLEAMVRNHEQWIKGESFLKARFQTYRETEANKGDPLETILLPLAPKRCALKKPNIEVRLAQENGENQSIILSSDLPAFYVVLELPGWKGRFSDNCFHLMAGEEKRITLSKKRLPKDFTPCDLRITTLGDDYEGC</sequence>
<keyword evidence="11" id="KW-1185">Reference proteome</keyword>
<gene>
    <name evidence="10" type="ordered locus">Spirs_1196</name>
</gene>
<evidence type="ECO:0000313" key="11">
    <source>
        <dbReference type="Proteomes" id="UP000002318"/>
    </source>
</evidence>
<dbReference type="GO" id="GO:0004567">
    <property type="term" value="F:beta-mannosidase activity"/>
    <property type="evidence" value="ECO:0007669"/>
    <property type="project" value="UniProtKB-EC"/>
</dbReference>
<feature type="domain" description="Glycoside hydrolase family 2 immunoglobulin-like beta-sandwich" evidence="7">
    <location>
        <begin position="232"/>
        <end position="288"/>
    </location>
</feature>
<evidence type="ECO:0000313" key="10">
    <source>
        <dbReference type="EMBL" id="ADK80325.1"/>
    </source>
</evidence>
<dbReference type="InterPro" id="IPR017853">
    <property type="entry name" value="GH"/>
</dbReference>
<dbReference type="InterPro" id="IPR013783">
    <property type="entry name" value="Ig-like_fold"/>
</dbReference>
<dbReference type="HOGENOM" id="CLU_005015_3_2_12"/>
<dbReference type="Pfam" id="PF17753">
    <property type="entry name" value="Ig_mannosidase"/>
    <property type="match status" value="1"/>
</dbReference>
<evidence type="ECO:0000256" key="5">
    <source>
        <dbReference type="ARBA" id="ARBA00023180"/>
    </source>
</evidence>
<dbReference type="InterPro" id="IPR041625">
    <property type="entry name" value="Beta-mannosidase_Ig"/>
</dbReference>
<dbReference type="Gene3D" id="2.60.120.260">
    <property type="entry name" value="Galactose-binding domain-like"/>
    <property type="match status" value="1"/>
</dbReference>
<dbReference type="FunFam" id="3.20.20.80:FF:000050">
    <property type="entry name" value="Beta-mannosidase B"/>
    <property type="match status" value="1"/>
</dbReference>
<reference evidence="10 11" key="1">
    <citation type="journal article" date="2010" name="Stand. Genomic Sci.">
        <title>Complete genome sequence of Spirochaeta smaragdinae type strain (SEBR 4228).</title>
        <authorList>
            <person name="Mavromatis K."/>
            <person name="Yasawong M."/>
            <person name="Chertkov O."/>
            <person name="Lapidus A."/>
            <person name="Lucas S."/>
            <person name="Nolan M."/>
            <person name="Del Rio T.G."/>
            <person name="Tice H."/>
            <person name="Cheng J.F."/>
            <person name="Pitluck S."/>
            <person name="Liolios K."/>
            <person name="Ivanova N."/>
            <person name="Tapia R."/>
            <person name="Han C."/>
            <person name="Bruce D."/>
            <person name="Goodwin L."/>
            <person name="Pati A."/>
            <person name="Chen A."/>
            <person name="Palaniappan K."/>
            <person name="Land M."/>
            <person name="Hauser L."/>
            <person name="Chang Y.J."/>
            <person name="Jeffries C.D."/>
            <person name="Detter J.C."/>
            <person name="Rohde M."/>
            <person name="Brambilla E."/>
            <person name="Spring S."/>
            <person name="Goker M."/>
            <person name="Sikorski J."/>
            <person name="Woyke T."/>
            <person name="Bristow J."/>
            <person name="Eisen J.A."/>
            <person name="Markowitz V."/>
            <person name="Hugenholtz P."/>
            <person name="Klenk H.P."/>
            <person name="Kyrpides N.C."/>
        </authorList>
    </citation>
    <scope>NUCLEOTIDE SEQUENCE [LARGE SCALE GENOMIC DNA]</scope>
    <source>
        <strain evidence="11">DSM 11293 / JCM 15392 / SEBR 4228</strain>
    </source>
</reference>
<dbReference type="RefSeq" id="WP_013253789.1">
    <property type="nucleotide sequence ID" value="NC_014364.1"/>
</dbReference>
<evidence type="ECO:0000259" key="7">
    <source>
        <dbReference type="Pfam" id="PF00703"/>
    </source>
</evidence>
<dbReference type="InterPro" id="IPR006102">
    <property type="entry name" value="Ig-like_GH2"/>
</dbReference>
<dbReference type="AlphaFoldDB" id="E1R2P3"/>
<dbReference type="SUPFAM" id="SSF51445">
    <property type="entry name" value="(Trans)glycosidases"/>
    <property type="match status" value="1"/>
</dbReference>
<feature type="domain" description="Beta-mannosidase Ig-fold" evidence="8">
    <location>
        <begin position="741"/>
        <end position="817"/>
    </location>
</feature>
<protein>
    <recommendedName>
        <fullName evidence="3">beta-mannosidase</fullName>
        <ecNumber evidence="3">3.2.1.25</ecNumber>
    </recommendedName>
</protein>
<dbReference type="Proteomes" id="UP000002318">
    <property type="component" value="Chromosome"/>
</dbReference>
<dbReference type="InterPro" id="IPR008979">
    <property type="entry name" value="Galactose-bd-like_sf"/>
</dbReference>
<accession>E1R2P3</accession>
<comment type="catalytic activity">
    <reaction evidence="1">
        <text>Hydrolysis of terminal, non-reducing beta-D-mannose residues in beta-D-mannosides.</text>
        <dbReference type="EC" id="3.2.1.25"/>
    </reaction>
</comment>
<evidence type="ECO:0000256" key="1">
    <source>
        <dbReference type="ARBA" id="ARBA00000829"/>
    </source>
</evidence>
<dbReference type="OrthoDB" id="9801077at2"/>